<dbReference type="InterPro" id="IPR036322">
    <property type="entry name" value="WD40_repeat_dom_sf"/>
</dbReference>
<dbReference type="EMBL" id="JACHOC010000002">
    <property type="protein sequence ID" value="MBB4621494.1"/>
    <property type="molecule type" value="Genomic_DNA"/>
</dbReference>
<protein>
    <recommendedName>
        <fullName evidence="3">Fibronectin type-III domain-containing protein</fullName>
    </recommendedName>
</protein>
<proteinExistence type="predicted"/>
<name>A0ABR6KL03_9BACT</name>
<organism evidence="1 2">
    <name type="scientific">Parabacteroides faecis</name>
    <dbReference type="NCBI Taxonomy" id="1217282"/>
    <lineage>
        <taxon>Bacteria</taxon>
        <taxon>Pseudomonadati</taxon>
        <taxon>Bacteroidota</taxon>
        <taxon>Bacteroidia</taxon>
        <taxon>Bacteroidales</taxon>
        <taxon>Tannerellaceae</taxon>
        <taxon>Parabacteroides</taxon>
    </lineage>
</organism>
<dbReference type="Proteomes" id="UP000533637">
    <property type="component" value="Unassembled WGS sequence"/>
</dbReference>
<gene>
    <name evidence="1" type="ORF">GGQ57_001388</name>
</gene>
<sequence>MNKNVSCLLYIFILLFTGCEYQVGDNFIDVEKPAGEIEMSVELTADNDGQKIVISEESTTIKYNLNTSGHKLVVCIFNMGEKQWIEKAASGVFVINKGEVPVGNYTLKCDIYVSSGSGSIADQTGMENYLGTYSWPVEVITYEEPAYSLTYKTNADGYLELSWEKPLLNESIFDYYRVIGSSLDVKITDRDQLSYICKSHIGQSTDYQVSVYFKNGRTPWLLGYANLPMQYPEITYDSSDPDSLQINIIRPYKSVMNIEYDRKLLVSEYAADFIRVPYAAFGASNPEMVVEVVPWDKADRVFGANIQKYESVQASSGILIAPEQNWARYGYNVQEDIMYVSSYGEITNWLWPDIIRYKEYKGPDGNNVNNYALSMYNSRMAAAHNQTIDVLESKEMQHVRTIKLGNPYSFVGAMTFTKDDKLVCLVSSLNQTVLVYRMSDGALENSFEFSEYLNAYNASFSSDGRYLCCENGDRSGFTMVILENNRPVSMKKMDLSYSGLCMNPLNPEQLIVSTNGKIQVYNCRDLSLVHSLDYPGMLVSNVDPKTGFLLLRGSGNVKVIDMKTNTVLYTKEVSSFSECKLYGNVLLSNTGYALHIEKYLKK</sequence>
<comment type="caution">
    <text evidence="1">The sequence shown here is derived from an EMBL/GenBank/DDBJ whole genome shotgun (WGS) entry which is preliminary data.</text>
</comment>
<evidence type="ECO:0008006" key="3">
    <source>
        <dbReference type="Google" id="ProtNLM"/>
    </source>
</evidence>
<evidence type="ECO:0000313" key="1">
    <source>
        <dbReference type="EMBL" id="MBB4621494.1"/>
    </source>
</evidence>
<dbReference type="InterPro" id="IPR015943">
    <property type="entry name" value="WD40/YVTN_repeat-like_dom_sf"/>
</dbReference>
<dbReference type="SUPFAM" id="SSF50978">
    <property type="entry name" value="WD40 repeat-like"/>
    <property type="match status" value="1"/>
</dbReference>
<accession>A0ABR6KL03</accession>
<keyword evidence="2" id="KW-1185">Reference proteome</keyword>
<dbReference type="PROSITE" id="PS51257">
    <property type="entry name" value="PROKAR_LIPOPROTEIN"/>
    <property type="match status" value="1"/>
</dbReference>
<dbReference type="RefSeq" id="WP_183669782.1">
    <property type="nucleotide sequence ID" value="NZ_BMPB01000002.1"/>
</dbReference>
<dbReference type="Gene3D" id="2.130.10.10">
    <property type="entry name" value="YVTN repeat-like/Quinoprotein amine dehydrogenase"/>
    <property type="match status" value="1"/>
</dbReference>
<reference evidence="1 2" key="1">
    <citation type="submission" date="2020-08" db="EMBL/GenBank/DDBJ databases">
        <title>Genomic Encyclopedia of Type Strains, Phase IV (KMG-IV): sequencing the most valuable type-strain genomes for metagenomic binning, comparative biology and taxonomic classification.</title>
        <authorList>
            <person name="Goeker M."/>
        </authorList>
    </citation>
    <scope>NUCLEOTIDE SEQUENCE [LARGE SCALE GENOMIC DNA]</scope>
    <source>
        <strain evidence="1 2">DSM 102983</strain>
    </source>
</reference>
<evidence type="ECO:0000313" key="2">
    <source>
        <dbReference type="Proteomes" id="UP000533637"/>
    </source>
</evidence>